<name>A0A9P8P4H8_9ASCO</name>
<protein>
    <submittedName>
        <fullName evidence="2">Uncharacterized protein</fullName>
    </submittedName>
</protein>
<dbReference type="EMBL" id="JAEUBD010001178">
    <property type="protein sequence ID" value="KAH3664884.1"/>
    <property type="molecule type" value="Genomic_DNA"/>
</dbReference>
<sequence length="422" mass="45095">MVLQGTDTGLGNDGANFTCGSTNTMRGRSVSGWEALTRNNEGGGIWTEVLEELGKNIERKKSLVSKFVVGESDNTEDAGQKEERNKLQAFSSNGVDGGNREPVAWNGTGTNKDQVTGSLVVKRVVDVFGGRVANGLQNGSGIQTQAVVSNIQHEPRTNSTNEDLHVLPFGKVTKEVLGSGFWRSQFLVLVQSLLGLLKDLDIAPACVSVLTRGKLGNVGSGLFELSGHVESESWGLWDCQSEVQRNHTGHTAESNKNSPHLVARLDTVSSAAGSRLGDNQIVLVSDNTDESHETGQQLAPTLVGENSTHDGSSPSSGRKLGRDDGTERIITTDADTLDDSVECENSRERNSLRLAKGTLQNGSNNHDDQLCAVNLLSSHQVCKQSETELSNDCTHRGGHFQKSVGGGRHGATPVNIRHHGDS</sequence>
<evidence type="ECO:0000256" key="1">
    <source>
        <dbReference type="SAM" id="MobiDB-lite"/>
    </source>
</evidence>
<organism evidence="2 3">
    <name type="scientific">Ogataea polymorpha</name>
    <dbReference type="NCBI Taxonomy" id="460523"/>
    <lineage>
        <taxon>Eukaryota</taxon>
        <taxon>Fungi</taxon>
        <taxon>Dikarya</taxon>
        <taxon>Ascomycota</taxon>
        <taxon>Saccharomycotina</taxon>
        <taxon>Pichiomycetes</taxon>
        <taxon>Pichiales</taxon>
        <taxon>Pichiaceae</taxon>
        <taxon>Ogataea</taxon>
    </lineage>
</organism>
<gene>
    <name evidence="2" type="ORF">OGATHE_003699</name>
</gene>
<keyword evidence="3" id="KW-1185">Reference proteome</keyword>
<feature type="region of interest" description="Disordered" evidence="1">
    <location>
        <begin position="402"/>
        <end position="422"/>
    </location>
</feature>
<comment type="caution">
    <text evidence="2">The sequence shown here is derived from an EMBL/GenBank/DDBJ whole genome shotgun (WGS) entry which is preliminary data.</text>
</comment>
<accession>A0A9P8P4H8</accession>
<feature type="compositionally biased region" description="Polar residues" evidence="1">
    <location>
        <begin position="294"/>
        <end position="316"/>
    </location>
</feature>
<proteinExistence type="predicted"/>
<reference evidence="2" key="1">
    <citation type="journal article" date="2021" name="Open Biol.">
        <title>Shared evolutionary footprints suggest mitochondrial oxidative damage underlies multiple complex I losses in fungi.</title>
        <authorList>
            <person name="Schikora-Tamarit M.A."/>
            <person name="Marcet-Houben M."/>
            <person name="Nosek J."/>
            <person name="Gabaldon T."/>
        </authorList>
    </citation>
    <scope>NUCLEOTIDE SEQUENCE</scope>
    <source>
        <strain evidence="2">NCAIM Y.01608</strain>
    </source>
</reference>
<evidence type="ECO:0000313" key="2">
    <source>
        <dbReference type="EMBL" id="KAH3664884.1"/>
    </source>
</evidence>
<feature type="region of interest" description="Disordered" evidence="1">
    <location>
        <begin position="1"/>
        <end position="21"/>
    </location>
</feature>
<evidence type="ECO:0000313" key="3">
    <source>
        <dbReference type="Proteomes" id="UP000788993"/>
    </source>
</evidence>
<dbReference type="Proteomes" id="UP000788993">
    <property type="component" value="Unassembled WGS sequence"/>
</dbReference>
<dbReference type="AlphaFoldDB" id="A0A9P8P4H8"/>
<feature type="region of interest" description="Disordered" evidence="1">
    <location>
        <begin position="72"/>
        <end position="110"/>
    </location>
</feature>
<feature type="region of interest" description="Disordered" evidence="1">
    <location>
        <begin position="288"/>
        <end position="329"/>
    </location>
</feature>
<reference evidence="2" key="2">
    <citation type="submission" date="2021-01" db="EMBL/GenBank/DDBJ databases">
        <authorList>
            <person name="Schikora-Tamarit M.A."/>
        </authorList>
    </citation>
    <scope>NUCLEOTIDE SEQUENCE</scope>
    <source>
        <strain evidence="2">NCAIM Y.01608</strain>
    </source>
</reference>